<gene>
    <name evidence="2" type="ORF">Fot_10243</name>
</gene>
<evidence type="ECO:0000313" key="2">
    <source>
        <dbReference type="EMBL" id="KAL2548713.1"/>
    </source>
</evidence>
<protein>
    <submittedName>
        <fullName evidence="2">Uncharacterized protein</fullName>
    </submittedName>
</protein>
<evidence type="ECO:0000313" key="3">
    <source>
        <dbReference type="Proteomes" id="UP001604277"/>
    </source>
</evidence>
<organism evidence="2 3">
    <name type="scientific">Forsythia ovata</name>
    <dbReference type="NCBI Taxonomy" id="205694"/>
    <lineage>
        <taxon>Eukaryota</taxon>
        <taxon>Viridiplantae</taxon>
        <taxon>Streptophyta</taxon>
        <taxon>Embryophyta</taxon>
        <taxon>Tracheophyta</taxon>
        <taxon>Spermatophyta</taxon>
        <taxon>Magnoliopsida</taxon>
        <taxon>eudicotyledons</taxon>
        <taxon>Gunneridae</taxon>
        <taxon>Pentapetalae</taxon>
        <taxon>asterids</taxon>
        <taxon>lamiids</taxon>
        <taxon>Lamiales</taxon>
        <taxon>Oleaceae</taxon>
        <taxon>Forsythieae</taxon>
        <taxon>Forsythia</taxon>
    </lineage>
</organism>
<accession>A0ABD1WG98</accession>
<comment type="caution">
    <text evidence="2">The sequence shown here is derived from an EMBL/GenBank/DDBJ whole genome shotgun (WGS) entry which is preliminary data.</text>
</comment>
<sequence length="101" mass="11507">MKRKCQVVMTCSECGLQGHNKRYHLRPGAPGNDWFDAQLDPMESDMQSPLDSRKKEIDISPMVEDLERLNAEEAAITRAARVHAKSQINTRSSRFVPPRAR</sequence>
<evidence type="ECO:0000256" key="1">
    <source>
        <dbReference type="SAM" id="MobiDB-lite"/>
    </source>
</evidence>
<dbReference type="AlphaFoldDB" id="A0ABD1WG98"/>
<dbReference type="Proteomes" id="UP001604277">
    <property type="component" value="Unassembled WGS sequence"/>
</dbReference>
<reference evidence="3" key="1">
    <citation type="submission" date="2024-07" db="EMBL/GenBank/DDBJ databases">
        <title>Two chromosome-level genome assemblies of Korean endemic species Abeliophyllum distichum and Forsythia ovata (Oleaceae).</title>
        <authorList>
            <person name="Jang H."/>
        </authorList>
    </citation>
    <scope>NUCLEOTIDE SEQUENCE [LARGE SCALE GENOMIC DNA]</scope>
</reference>
<name>A0ABD1WG98_9LAMI</name>
<proteinExistence type="predicted"/>
<dbReference type="EMBL" id="JBFOLJ010000003">
    <property type="protein sequence ID" value="KAL2548713.1"/>
    <property type="molecule type" value="Genomic_DNA"/>
</dbReference>
<keyword evidence="3" id="KW-1185">Reference proteome</keyword>
<feature type="region of interest" description="Disordered" evidence="1">
    <location>
        <begin position="81"/>
        <end position="101"/>
    </location>
</feature>